<comment type="caution">
    <text evidence="2">The sequence shown here is derived from an EMBL/GenBank/DDBJ whole genome shotgun (WGS) entry which is preliminary data.</text>
</comment>
<gene>
    <name evidence="2" type="ORF">O0V09_07545</name>
</gene>
<dbReference type="RefSeq" id="WP_258331198.1">
    <property type="nucleotide sequence ID" value="NZ_JAPTGG010000005.1"/>
</dbReference>
<dbReference type="EMBL" id="JAPTGG010000005">
    <property type="protein sequence ID" value="MCZ0865047.1"/>
    <property type="molecule type" value="Genomic_DNA"/>
</dbReference>
<feature type="transmembrane region" description="Helical" evidence="1">
    <location>
        <begin position="127"/>
        <end position="145"/>
    </location>
</feature>
<evidence type="ECO:0000313" key="3">
    <source>
        <dbReference type="Proteomes" id="UP001069090"/>
    </source>
</evidence>
<accession>A0A9J6RLI2</accession>
<feature type="transmembrane region" description="Helical" evidence="1">
    <location>
        <begin position="69"/>
        <end position="87"/>
    </location>
</feature>
<feature type="transmembrane region" description="Helical" evidence="1">
    <location>
        <begin position="7"/>
        <end position="26"/>
    </location>
</feature>
<dbReference type="Gene3D" id="2.60.120.430">
    <property type="entry name" value="Galactose-binding lectin"/>
    <property type="match status" value="1"/>
</dbReference>
<organism evidence="2 3">
    <name type="scientific">Dasania phycosphaerae</name>
    <dbReference type="NCBI Taxonomy" id="2950436"/>
    <lineage>
        <taxon>Bacteria</taxon>
        <taxon>Pseudomonadati</taxon>
        <taxon>Pseudomonadota</taxon>
        <taxon>Gammaproteobacteria</taxon>
        <taxon>Cellvibrionales</taxon>
        <taxon>Spongiibacteraceae</taxon>
        <taxon>Dasania</taxon>
    </lineage>
</organism>
<name>A0A9J6RLI2_9GAMM</name>
<keyword evidence="1" id="KW-1133">Transmembrane helix</keyword>
<keyword evidence="1" id="KW-0812">Transmembrane</keyword>
<dbReference type="Proteomes" id="UP001069090">
    <property type="component" value="Unassembled WGS sequence"/>
</dbReference>
<keyword evidence="1" id="KW-0472">Membrane</keyword>
<protein>
    <recommendedName>
        <fullName evidence="4">CBM11 domain-containing protein</fullName>
    </recommendedName>
</protein>
<proteinExistence type="predicted"/>
<sequence>MSILYQVKGIACLIFIALFLTLYITSPQSIEPRSVHQLWNLGHVVLFFLLSTVILLERRQQHSSLRAEALEALLYPLLFGVSIELLQPAFARTADLSDLLKNIAGSLLAFCWFSDYLAKNYKALTGFLRIASIIAILATFKPLVISRYDEYLAQQHFPLLSNFDSSTELSRFKAIGKHTLIHLDHKAEHLNSQALAIRLHNKEQYSGVSLEHFPGNWQNYHSLRFSLYTKQQQTITLRIYDKPHPERGFDYNDRFNKKLLLTPGWNHISVDLATVAAAPSQRRMDMANIIDVSFFITNASPQTLWLDQLYLQ</sequence>
<dbReference type="AlphaFoldDB" id="A0A9J6RLI2"/>
<reference evidence="2 3" key="1">
    <citation type="submission" date="2022-12" db="EMBL/GenBank/DDBJ databases">
        <title>Dasania phycosphaerae sp. nov., isolated from particulate material of the south coast of Korea.</title>
        <authorList>
            <person name="Jiang Y."/>
        </authorList>
    </citation>
    <scope>NUCLEOTIDE SEQUENCE [LARGE SCALE GENOMIC DNA]</scope>
    <source>
        <strain evidence="2 3">GY-19</strain>
    </source>
</reference>
<evidence type="ECO:0008006" key="4">
    <source>
        <dbReference type="Google" id="ProtNLM"/>
    </source>
</evidence>
<feature type="transmembrane region" description="Helical" evidence="1">
    <location>
        <begin position="38"/>
        <end position="57"/>
    </location>
</feature>
<dbReference type="InterPro" id="IPR008979">
    <property type="entry name" value="Galactose-bd-like_sf"/>
</dbReference>
<evidence type="ECO:0000313" key="2">
    <source>
        <dbReference type="EMBL" id="MCZ0865047.1"/>
    </source>
</evidence>
<keyword evidence="3" id="KW-1185">Reference proteome</keyword>
<dbReference type="SUPFAM" id="SSF49785">
    <property type="entry name" value="Galactose-binding domain-like"/>
    <property type="match status" value="1"/>
</dbReference>
<evidence type="ECO:0000256" key="1">
    <source>
        <dbReference type="SAM" id="Phobius"/>
    </source>
</evidence>